<accession>A0AAV8Y5C0</accession>
<dbReference type="AlphaFoldDB" id="A0AAV8Y5C0"/>
<name>A0AAV8Y5C0_9CUCU</name>
<proteinExistence type="predicted"/>
<dbReference type="EMBL" id="JANEYF010002429">
    <property type="protein sequence ID" value="KAJ8946603.1"/>
    <property type="molecule type" value="Genomic_DNA"/>
</dbReference>
<reference evidence="1" key="1">
    <citation type="journal article" date="2023" name="Insect Mol. Biol.">
        <title>Genome sequencing provides insights into the evolution of gene families encoding plant cell wall-degrading enzymes in longhorned beetles.</title>
        <authorList>
            <person name="Shin N.R."/>
            <person name="Okamura Y."/>
            <person name="Kirsch R."/>
            <person name="Pauchet Y."/>
        </authorList>
    </citation>
    <scope>NUCLEOTIDE SEQUENCE</scope>
    <source>
        <strain evidence="1">RBIC_L_NR</strain>
    </source>
</reference>
<gene>
    <name evidence="1" type="ORF">NQ314_008859</name>
</gene>
<evidence type="ECO:0000313" key="1">
    <source>
        <dbReference type="EMBL" id="KAJ8946603.1"/>
    </source>
</evidence>
<evidence type="ECO:0000313" key="2">
    <source>
        <dbReference type="Proteomes" id="UP001162156"/>
    </source>
</evidence>
<keyword evidence="2" id="KW-1185">Reference proteome</keyword>
<comment type="caution">
    <text evidence="1">The sequence shown here is derived from an EMBL/GenBank/DDBJ whole genome shotgun (WGS) entry which is preliminary data.</text>
</comment>
<protein>
    <submittedName>
        <fullName evidence="1">Uncharacterized protein</fullName>
    </submittedName>
</protein>
<dbReference type="Proteomes" id="UP001162156">
    <property type="component" value="Unassembled WGS sequence"/>
</dbReference>
<organism evidence="1 2">
    <name type="scientific">Rhamnusium bicolor</name>
    <dbReference type="NCBI Taxonomy" id="1586634"/>
    <lineage>
        <taxon>Eukaryota</taxon>
        <taxon>Metazoa</taxon>
        <taxon>Ecdysozoa</taxon>
        <taxon>Arthropoda</taxon>
        <taxon>Hexapoda</taxon>
        <taxon>Insecta</taxon>
        <taxon>Pterygota</taxon>
        <taxon>Neoptera</taxon>
        <taxon>Endopterygota</taxon>
        <taxon>Coleoptera</taxon>
        <taxon>Polyphaga</taxon>
        <taxon>Cucujiformia</taxon>
        <taxon>Chrysomeloidea</taxon>
        <taxon>Cerambycidae</taxon>
        <taxon>Lepturinae</taxon>
        <taxon>Rhagiini</taxon>
        <taxon>Rhamnusium</taxon>
    </lineage>
</organism>
<sequence>MFEQYTEIGSLDVEDFNAGTIIPGSWRSEIHGANNGMQPLRNNIGARNYTQEAASKRDRYADFFLSRGAVPWQDQMIYDD</sequence>